<dbReference type="Proteomes" id="UP000694844">
    <property type="component" value="Chromosome 7"/>
</dbReference>
<dbReference type="GO" id="GO:0042981">
    <property type="term" value="P:regulation of apoptotic process"/>
    <property type="evidence" value="ECO:0007669"/>
    <property type="project" value="InterPro"/>
</dbReference>
<gene>
    <name evidence="4" type="primary">LOC111103141</name>
</gene>
<dbReference type="Gene3D" id="1.10.437.10">
    <property type="entry name" value="Blc2-like"/>
    <property type="match status" value="1"/>
</dbReference>
<dbReference type="GeneID" id="111103141"/>
<reference evidence="4" key="1">
    <citation type="submission" date="2025-08" db="UniProtKB">
        <authorList>
            <consortium name="RefSeq"/>
        </authorList>
    </citation>
    <scope>IDENTIFICATION</scope>
    <source>
        <tissue evidence="4">Whole sample</tissue>
    </source>
</reference>
<keyword evidence="2" id="KW-1133">Transmembrane helix</keyword>
<keyword evidence="2" id="KW-0812">Transmembrane</keyword>
<dbReference type="InterPro" id="IPR036834">
    <property type="entry name" value="Bcl-2-like_sf"/>
</dbReference>
<accession>A0A8B8AK19</accession>
<feature type="transmembrane region" description="Helical" evidence="2">
    <location>
        <begin position="83"/>
        <end position="106"/>
    </location>
</feature>
<evidence type="ECO:0000313" key="4">
    <source>
        <dbReference type="RefSeq" id="XP_022291892.1"/>
    </source>
</evidence>
<proteinExistence type="predicted"/>
<dbReference type="RefSeq" id="XP_022291892.1">
    <property type="nucleotide sequence ID" value="XM_022436184.1"/>
</dbReference>
<feature type="compositionally biased region" description="Polar residues" evidence="1">
    <location>
        <begin position="1"/>
        <end position="30"/>
    </location>
</feature>
<keyword evidence="3" id="KW-1185">Reference proteome</keyword>
<evidence type="ECO:0000256" key="2">
    <source>
        <dbReference type="SAM" id="Phobius"/>
    </source>
</evidence>
<feature type="compositionally biased region" description="Acidic residues" evidence="1">
    <location>
        <begin position="34"/>
        <end position="49"/>
    </location>
</feature>
<dbReference type="SUPFAM" id="SSF56854">
    <property type="entry name" value="Bcl-2 inhibitors of programmed cell death"/>
    <property type="match status" value="1"/>
</dbReference>
<dbReference type="AlphaFoldDB" id="A0A8B8AK19"/>
<keyword evidence="2" id="KW-0472">Membrane</keyword>
<protein>
    <submittedName>
        <fullName evidence="4">Uncharacterized protein LOC111103141 isoform X2</fullName>
    </submittedName>
</protein>
<evidence type="ECO:0000313" key="3">
    <source>
        <dbReference type="Proteomes" id="UP000694844"/>
    </source>
</evidence>
<name>A0A8B8AK19_CRAVI</name>
<organism evidence="3 4">
    <name type="scientific">Crassostrea virginica</name>
    <name type="common">Eastern oyster</name>
    <dbReference type="NCBI Taxonomy" id="6565"/>
    <lineage>
        <taxon>Eukaryota</taxon>
        <taxon>Metazoa</taxon>
        <taxon>Spiralia</taxon>
        <taxon>Lophotrochozoa</taxon>
        <taxon>Mollusca</taxon>
        <taxon>Bivalvia</taxon>
        <taxon>Autobranchia</taxon>
        <taxon>Pteriomorphia</taxon>
        <taxon>Ostreida</taxon>
        <taxon>Ostreoidea</taxon>
        <taxon>Ostreidae</taxon>
        <taxon>Crassostrea</taxon>
    </lineage>
</organism>
<evidence type="ECO:0000256" key="1">
    <source>
        <dbReference type="SAM" id="MobiDB-lite"/>
    </source>
</evidence>
<sequence length="166" mass="17959">MGNSLIGSTNTQDEIVQNKTESITSSQILNQRDENEDAPNADGPDDQEQYGDEFKSTISSLKVTKENAFGIFVRIAKSLVRKIGIGFSLALLAFLIVLAACILMAVEKKFGIGKAVVDFSILFMHKVANYINGEANGEVYTHRELVAHIETSIIAAIDAAVPQSIA</sequence>
<feature type="region of interest" description="Disordered" evidence="1">
    <location>
        <begin position="1"/>
        <end position="49"/>
    </location>
</feature>